<feature type="compositionally biased region" description="Polar residues" evidence="4">
    <location>
        <begin position="417"/>
        <end position="426"/>
    </location>
</feature>
<dbReference type="Proteomes" id="UP001497382">
    <property type="component" value="Unassembled WGS sequence"/>
</dbReference>
<feature type="compositionally biased region" description="Polar residues" evidence="4">
    <location>
        <begin position="905"/>
        <end position="915"/>
    </location>
</feature>
<feature type="compositionally biased region" description="Basic residues" evidence="4">
    <location>
        <begin position="799"/>
        <end position="810"/>
    </location>
</feature>
<feature type="compositionally biased region" description="Basic and acidic residues" evidence="4">
    <location>
        <begin position="1524"/>
        <end position="1537"/>
    </location>
</feature>
<evidence type="ECO:0000256" key="4">
    <source>
        <dbReference type="SAM" id="MobiDB-lite"/>
    </source>
</evidence>
<dbReference type="PANTHER" id="PTHR46698:SF3">
    <property type="entry name" value="TENECTIN ISOFORM 1-RELATED"/>
    <property type="match status" value="1"/>
</dbReference>
<feature type="region of interest" description="Disordered" evidence="4">
    <location>
        <begin position="1516"/>
        <end position="1538"/>
    </location>
</feature>
<name>A0AAV1ZHY3_9ARAC</name>
<feature type="region of interest" description="Disordered" evidence="4">
    <location>
        <begin position="1101"/>
        <end position="1182"/>
    </location>
</feature>
<evidence type="ECO:0000256" key="1">
    <source>
        <dbReference type="ARBA" id="ARBA00004613"/>
    </source>
</evidence>
<feature type="compositionally biased region" description="Low complexity" evidence="4">
    <location>
        <begin position="1425"/>
        <end position="1457"/>
    </location>
</feature>
<feature type="compositionally biased region" description="Low complexity" evidence="4">
    <location>
        <begin position="700"/>
        <end position="711"/>
    </location>
</feature>
<feature type="compositionally biased region" description="Polar residues" evidence="4">
    <location>
        <begin position="615"/>
        <end position="627"/>
    </location>
</feature>
<keyword evidence="2" id="KW-0964">Secreted</keyword>
<evidence type="ECO:0000256" key="2">
    <source>
        <dbReference type="ARBA" id="ARBA00022525"/>
    </source>
</evidence>
<feature type="region of interest" description="Disordered" evidence="4">
    <location>
        <begin position="1422"/>
        <end position="1457"/>
    </location>
</feature>
<dbReference type="Gene3D" id="6.20.200.20">
    <property type="match status" value="1"/>
</dbReference>
<dbReference type="GO" id="GO:0005576">
    <property type="term" value="C:extracellular region"/>
    <property type="evidence" value="ECO:0007669"/>
    <property type="project" value="UniProtKB-SubCell"/>
</dbReference>
<comment type="caution">
    <text evidence="6">The sequence shown here is derived from an EMBL/GenBank/DDBJ whole genome shotgun (WGS) entry which is preliminary data.</text>
</comment>
<feature type="domain" description="VWFC" evidence="5">
    <location>
        <begin position="1270"/>
        <end position="1332"/>
    </location>
</feature>
<accession>A0AAV1ZHY3</accession>
<dbReference type="InterPro" id="IPR052424">
    <property type="entry name" value="Kielin_Chordin-BMP_Reg"/>
</dbReference>
<feature type="compositionally biased region" description="Low complexity" evidence="4">
    <location>
        <begin position="1150"/>
        <end position="1179"/>
    </location>
</feature>
<dbReference type="Gene3D" id="2.10.70.10">
    <property type="entry name" value="Complement Module, domain 1"/>
    <property type="match status" value="1"/>
</dbReference>
<feature type="region of interest" description="Disordered" evidence="4">
    <location>
        <begin position="791"/>
        <end position="817"/>
    </location>
</feature>
<dbReference type="PROSITE" id="PS50184">
    <property type="entry name" value="VWFC_2"/>
    <property type="match status" value="2"/>
</dbReference>
<keyword evidence="7" id="KW-1185">Reference proteome</keyword>
<dbReference type="SUPFAM" id="SSF57603">
    <property type="entry name" value="FnI-like domain"/>
    <property type="match status" value="3"/>
</dbReference>
<evidence type="ECO:0000259" key="5">
    <source>
        <dbReference type="PROSITE" id="PS50184"/>
    </source>
</evidence>
<sequence>MRHTFSSSSHQLANVHRPLRMAQFIWSAIILLPLLGYLSRAQDLRTNVVGRALRKESGYGRPVLAMANSPRCTFNGKPIEDGKTVTSPEPCLNCTCSKGILLCYLHTCNSIAPTPGCQIIKKPDTCCPQLICDDPLTYHDYRTERTIEPSNKLRFRQEDNHFFGLYGMDGRTDRSEESTYPTRRAGVKGHRPNFSSILKGISSQKRSDTYGQSLYEQEEDIEDDELSPDNDTSEYCFSRGYKYSEGMAMLSPTKCEYCYCIGGQQMCVRPKCHLNIEGCVPRYQSGYTCCPSHYNCEVASGDSTLGDEENRETGSDSETTTKNKVTSCKVEGYDFDVGVAVPSNGHCQTCYCTQAGVVCRRLECSPSIPGCTPVIPEGHCCPTQYKCDQKNANNSHIPVPHSTDNYDVTVISPMESEGTSSQSSRTEVPDLYTETAEDSPTTYVEDAETTSETSSEKQKITVELPSESDLESISVIPEENIAVLILTTDKEDDEGKATSAEITSHTSTREEITTKLLPATIVNAKRKSKPTKTSAINNKIQNFTRFTTLGANTNPSTITTSKETATELETDSTINEKDTYAYDYEEIYDDGSPDLSETFSPFLDYSTMTFEETEVLGSSQERSPTSNKGHKIKQKRPQTTTFHRLSTTKVDHPSTTDNELFAYDTKETDFTQDESTYSTLARSDTHETKTDEPSEYTIYSSSRTRSPDTTSNLGTLITRPHVLQKIKKHRPGVVTKHKTSPFGNQSTRPIQIVTGSTLTIEDIYNMQTAPIDTTTERKTFVPFAAETNTQMYSPYTRPPHFHKKKMSNRRRQPESLSQTTIIRKTTKPSPQGIAEFLRTVTQMQSTQTTVSSAERDDPTTKKVSGDSVSRETLPPIVLAAPKLIMEVATPEPTQETTETDSTNEATNPSSPSFNIQPEIIFSNHGPSQNRKQPPRFTRPTREPEIPLIINNHKRTSTRLRPPVFRPAPTPASEENTFLEISNHRPTNSFHRPASKFPPFPHSANRPDGIYHRDSHPRDSHPKLHRIDSDIPGEWADDYEEYYYNTDHDHSALTKVFNNIQPHQSTSINGETTNIDEFSAGSKITTTSATVNDLSTETVTPAYNEDSITEDKLKASDSTNFASESSGNPGNNNKDTTNQKLSENREDKTTTEPVATTETPTTPLPKTTYYLPTITTTTPEDTTKSFSGYVRNKYKGTSIHLHDSEPKFFRADEDAESKRRESDYRLIEYGKKPDETFISYTERLTQNRPTLTTEAPIQPTKEQDETQEITDVCFVDGRYYNSGETITKSNPCEMCRCFYGHPLCQVQQCPSPPDPSCALDYLPGYCCPRVTCGLETDPDQPPGIVSLPEPTSQEIRRSDNDNQWKPLPHGPLLRTTGSTFKVESTTAQPIIHSFVTSKTQTEKTLEVNNIYVWAGDSKIQVAEQSTEQPEITTVMTTTEQQTTTEEPTTTSSTTEQPTTAVVFYRDTVTTTETPFTTESPYGAKEITTFPPSTTTIVVPITENNEVVEVSTESKPLAPIFDPSAEENKGKQNKSEIHDNSSGVRKILDDLITLPPFKVEPSLSDTSNISTVLPVIITMPTTVPSVEESGTVTMNSADIGVVTELGGNLKVSGCNVYGKYYKINDKVTALSKPCSECVCSAEGIACNPTC</sequence>
<protein>
    <recommendedName>
        <fullName evidence="5">VWFC domain-containing protein</fullName>
    </recommendedName>
</protein>
<dbReference type="PANTHER" id="PTHR46698">
    <property type="entry name" value="CROSSVEINLESS 2"/>
    <property type="match status" value="1"/>
</dbReference>
<feature type="region of interest" description="Disordered" evidence="4">
    <location>
        <begin position="615"/>
        <end position="638"/>
    </location>
</feature>
<dbReference type="InterPro" id="IPR001007">
    <property type="entry name" value="VWF_dom"/>
</dbReference>
<feature type="region of interest" description="Disordered" evidence="4">
    <location>
        <begin position="674"/>
        <end position="714"/>
    </location>
</feature>
<feature type="region of interest" description="Disordered" evidence="4">
    <location>
        <begin position="887"/>
        <end position="942"/>
    </location>
</feature>
<feature type="compositionally biased region" description="Basic and acidic residues" evidence="4">
    <location>
        <begin position="683"/>
        <end position="692"/>
    </location>
</feature>
<feature type="compositionally biased region" description="Polar residues" evidence="4">
    <location>
        <begin position="1115"/>
        <end position="1140"/>
    </location>
</feature>
<comment type="subcellular location">
    <subcellularLocation>
        <location evidence="1">Secreted</location>
    </subcellularLocation>
</comment>
<feature type="compositionally biased region" description="Basic residues" evidence="4">
    <location>
        <begin position="728"/>
        <end position="739"/>
    </location>
</feature>
<dbReference type="EMBL" id="CAXIEN010000054">
    <property type="protein sequence ID" value="CAL1271351.1"/>
    <property type="molecule type" value="Genomic_DNA"/>
</dbReference>
<feature type="region of interest" description="Disordered" evidence="4">
    <location>
        <begin position="728"/>
        <end position="748"/>
    </location>
</feature>
<feature type="compositionally biased region" description="Low complexity" evidence="4">
    <location>
        <begin position="842"/>
        <end position="852"/>
    </location>
</feature>
<proteinExistence type="predicted"/>
<organism evidence="6 7">
    <name type="scientific">Larinioides sclopetarius</name>
    <dbReference type="NCBI Taxonomy" id="280406"/>
    <lineage>
        <taxon>Eukaryota</taxon>
        <taxon>Metazoa</taxon>
        <taxon>Ecdysozoa</taxon>
        <taxon>Arthropoda</taxon>
        <taxon>Chelicerata</taxon>
        <taxon>Arachnida</taxon>
        <taxon>Araneae</taxon>
        <taxon>Araneomorphae</taxon>
        <taxon>Entelegynae</taxon>
        <taxon>Araneoidea</taxon>
        <taxon>Araneidae</taxon>
        <taxon>Larinioides</taxon>
    </lineage>
</organism>
<evidence type="ECO:0000313" key="6">
    <source>
        <dbReference type="EMBL" id="CAL1271351.1"/>
    </source>
</evidence>
<feature type="region of interest" description="Disordered" evidence="4">
    <location>
        <begin position="414"/>
        <end position="465"/>
    </location>
</feature>
<reference evidence="6 7" key="1">
    <citation type="submission" date="2024-04" db="EMBL/GenBank/DDBJ databases">
        <authorList>
            <person name="Rising A."/>
            <person name="Reimegard J."/>
            <person name="Sonavane S."/>
            <person name="Akerstrom W."/>
            <person name="Nylinder S."/>
            <person name="Hedman E."/>
            <person name="Kallberg Y."/>
        </authorList>
    </citation>
    <scope>NUCLEOTIDE SEQUENCE [LARGE SCALE GENOMIC DNA]</scope>
</reference>
<feature type="compositionally biased region" description="Basic and acidic residues" evidence="4">
    <location>
        <begin position="853"/>
        <end position="864"/>
    </location>
</feature>
<feature type="region of interest" description="Disordered" evidence="4">
    <location>
        <begin position="842"/>
        <end position="870"/>
    </location>
</feature>
<evidence type="ECO:0000256" key="3">
    <source>
        <dbReference type="ARBA" id="ARBA00022729"/>
    </source>
</evidence>
<dbReference type="SMART" id="SM00214">
    <property type="entry name" value="VWC"/>
    <property type="match status" value="3"/>
</dbReference>
<evidence type="ECO:0000313" key="7">
    <source>
        <dbReference type="Proteomes" id="UP001497382"/>
    </source>
</evidence>
<feature type="compositionally biased region" description="Low complexity" evidence="4">
    <location>
        <begin position="887"/>
        <end position="904"/>
    </location>
</feature>
<keyword evidence="3" id="KW-0732">Signal</keyword>
<feature type="domain" description="VWFC" evidence="5">
    <location>
        <begin position="70"/>
        <end position="133"/>
    </location>
</feature>
<gene>
    <name evidence="6" type="ORF">LARSCL_LOCUS5773</name>
</gene>